<comment type="caution">
    <text evidence="1">The sequence shown here is derived from an EMBL/GenBank/DDBJ whole genome shotgun (WGS) entry which is preliminary data.</text>
</comment>
<dbReference type="AlphaFoldDB" id="A0A9P5X4H3"/>
<gene>
    <name evidence="1" type="ORF">P691DRAFT_807517</name>
</gene>
<proteinExistence type="predicted"/>
<evidence type="ECO:0000313" key="1">
    <source>
        <dbReference type="EMBL" id="KAF9444328.1"/>
    </source>
</evidence>
<keyword evidence="2" id="KW-1185">Reference proteome</keyword>
<evidence type="ECO:0000313" key="2">
    <source>
        <dbReference type="Proteomes" id="UP000807342"/>
    </source>
</evidence>
<dbReference type="EMBL" id="MU151384">
    <property type="protein sequence ID" value="KAF9444328.1"/>
    <property type="molecule type" value="Genomic_DNA"/>
</dbReference>
<sequence>MSLPTPDCDLPRYSPSAPVPDYSFEPTCGERILERTPRSVRPTPESTFVKSVGKTTVVLHNQEENAAIPTYGRTATISGSVLFDSDDRTCEVVLKIRGKLETTSSEGGAKTTTLVDNKHILWSDHQKNEQCPSQICFSVRLPSTFRDGGEDRALPPSYLVELLNAPVLFVRSGYSLQILITRRRSQKVNFLNKTKRVVIPFEYLPRTRPNRPIVTPLCFFSGVKSTPEEWHQTITPMKTPASAKLGSIFTQVRAWLL</sequence>
<organism evidence="1 2">
    <name type="scientific">Macrolepiota fuliginosa MF-IS2</name>
    <dbReference type="NCBI Taxonomy" id="1400762"/>
    <lineage>
        <taxon>Eukaryota</taxon>
        <taxon>Fungi</taxon>
        <taxon>Dikarya</taxon>
        <taxon>Basidiomycota</taxon>
        <taxon>Agaricomycotina</taxon>
        <taxon>Agaricomycetes</taxon>
        <taxon>Agaricomycetidae</taxon>
        <taxon>Agaricales</taxon>
        <taxon>Agaricineae</taxon>
        <taxon>Agaricaceae</taxon>
        <taxon>Macrolepiota</taxon>
    </lineage>
</organism>
<accession>A0A9P5X4H3</accession>
<dbReference type="Proteomes" id="UP000807342">
    <property type="component" value="Unassembled WGS sequence"/>
</dbReference>
<dbReference type="OrthoDB" id="3252135at2759"/>
<protein>
    <submittedName>
        <fullName evidence="1">Uncharacterized protein</fullName>
    </submittedName>
</protein>
<reference evidence="1" key="1">
    <citation type="submission" date="2020-11" db="EMBL/GenBank/DDBJ databases">
        <authorList>
            <consortium name="DOE Joint Genome Institute"/>
            <person name="Ahrendt S."/>
            <person name="Riley R."/>
            <person name="Andreopoulos W."/>
            <person name="Labutti K."/>
            <person name="Pangilinan J."/>
            <person name="Ruiz-Duenas F.J."/>
            <person name="Barrasa J.M."/>
            <person name="Sanchez-Garcia M."/>
            <person name="Camarero S."/>
            <person name="Miyauchi S."/>
            <person name="Serrano A."/>
            <person name="Linde D."/>
            <person name="Babiker R."/>
            <person name="Drula E."/>
            <person name="Ayuso-Fernandez I."/>
            <person name="Pacheco R."/>
            <person name="Padilla G."/>
            <person name="Ferreira P."/>
            <person name="Barriuso J."/>
            <person name="Kellner H."/>
            <person name="Castanera R."/>
            <person name="Alfaro M."/>
            <person name="Ramirez L."/>
            <person name="Pisabarro A.G."/>
            <person name="Kuo A."/>
            <person name="Tritt A."/>
            <person name="Lipzen A."/>
            <person name="He G."/>
            <person name="Yan M."/>
            <person name="Ng V."/>
            <person name="Cullen D."/>
            <person name="Martin F."/>
            <person name="Rosso M.-N."/>
            <person name="Henrissat B."/>
            <person name="Hibbett D."/>
            <person name="Martinez A.T."/>
            <person name="Grigoriev I.V."/>
        </authorList>
    </citation>
    <scope>NUCLEOTIDE SEQUENCE</scope>
    <source>
        <strain evidence="1">MF-IS2</strain>
    </source>
</reference>
<name>A0A9P5X4H3_9AGAR</name>